<evidence type="ECO:0000313" key="5">
    <source>
        <dbReference type="Proteomes" id="UP000612899"/>
    </source>
</evidence>
<dbReference type="Gene3D" id="2.60.40.10">
    <property type="entry name" value="Immunoglobulins"/>
    <property type="match status" value="1"/>
</dbReference>
<feature type="domain" description="PA14" evidence="3">
    <location>
        <begin position="1145"/>
        <end position="1286"/>
    </location>
</feature>
<dbReference type="InterPro" id="IPR011658">
    <property type="entry name" value="PA14_dom"/>
</dbReference>
<feature type="domain" description="PA14" evidence="3">
    <location>
        <begin position="626"/>
        <end position="780"/>
    </location>
</feature>
<keyword evidence="2" id="KW-0732">Signal</keyword>
<dbReference type="InterPro" id="IPR006530">
    <property type="entry name" value="YD"/>
</dbReference>
<dbReference type="EMBL" id="BONY01000047">
    <property type="protein sequence ID" value="GIH08296.1"/>
    <property type="molecule type" value="Genomic_DNA"/>
</dbReference>
<dbReference type="NCBIfam" id="TIGR01643">
    <property type="entry name" value="YD_repeat_2x"/>
    <property type="match status" value="1"/>
</dbReference>
<keyword evidence="5" id="KW-1185">Reference proteome</keyword>
<dbReference type="InterPro" id="IPR013783">
    <property type="entry name" value="Ig-like_fold"/>
</dbReference>
<name>A0A8J3QCV6_9ACTN</name>
<feature type="signal peptide" evidence="2">
    <location>
        <begin position="1"/>
        <end position="19"/>
    </location>
</feature>
<evidence type="ECO:0000256" key="2">
    <source>
        <dbReference type="SAM" id="SignalP"/>
    </source>
</evidence>
<dbReference type="Pfam" id="PF07691">
    <property type="entry name" value="PA14"/>
    <property type="match status" value="2"/>
</dbReference>
<dbReference type="Gene3D" id="2.180.10.10">
    <property type="entry name" value="RHS repeat-associated core"/>
    <property type="match status" value="2"/>
</dbReference>
<organism evidence="4 5">
    <name type="scientific">Rhizocola hellebori</name>
    <dbReference type="NCBI Taxonomy" id="1392758"/>
    <lineage>
        <taxon>Bacteria</taxon>
        <taxon>Bacillati</taxon>
        <taxon>Actinomycetota</taxon>
        <taxon>Actinomycetes</taxon>
        <taxon>Micromonosporales</taxon>
        <taxon>Micromonosporaceae</taxon>
        <taxon>Rhizocola</taxon>
    </lineage>
</organism>
<protein>
    <recommendedName>
        <fullName evidence="3">PA14 domain-containing protein</fullName>
    </recommendedName>
</protein>
<dbReference type="PROSITE" id="PS51820">
    <property type="entry name" value="PA14"/>
    <property type="match status" value="2"/>
</dbReference>
<dbReference type="InterPro" id="IPR031325">
    <property type="entry name" value="RHS_repeat"/>
</dbReference>
<gene>
    <name evidence="4" type="ORF">Rhe02_63630</name>
</gene>
<dbReference type="Proteomes" id="UP000612899">
    <property type="component" value="Unassembled WGS sequence"/>
</dbReference>
<comment type="caution">
    <text evidence="4">The sequence shown here is derived from an EMBL/GenBank/DDBJ whole genome shotgun (WGS) entry which is preliminary data.</text>
</comment>
<sequence length="2029" mass="213156">MILPGLLALKSLPAQPAAAAGVPGKPPVLSLPVKRPAVATSAPGADGTLSVPADWAQPLPARARRAAGDLPPTQRELTEQRSAATEVWANTDGTHTVRIHAEPVHYRRAGATGWDRVDNTLSADPARPGWVRNGANAWTVRFGPIGPGATGGVELVTDAGLVRFAPELDQGASAVAPTVDGDTVIYRQVWRGVDVRYTVSGGAVRQEIDIRGRGRAVFPFTVEGLGLVAGSGTVAVTGAQAGQMALTQPHVYPSAGVADSLAAATPTLTATGKPNGHQRLMVGVDGTWLADALPSDTRPGHLETAGTGFGGPVVLDTTVVIGNSIHQSFKSDGTVVSQDGIRVGNSQGGAGGGDSYWRSVAAFPYWDQINGRQLLSAGLQLGVAQGTTTGYPVTAWWACSADYNGAVCGGDTSRRFTTTEVTGAATLDVTDLVGLWQYFGTQNGAFGFSGANTAGVYTYKRFHPPTLVLNVNRKPAAPSLLGPTDQALAITSTTPTLRWNAVTDPDGDSVSYTAKIATGADGESGLVATSPAGAATSWQVPAGVLQDGVTYYWKVFASDGHAWTASTVRRITVDRRLGAGAVSPTDNFGGVITNLVTGNASVRLPEVRMPTVGGGIGVDFAYNSQQTSGGLAAEYRVDADRDTVIDATDPVVLARNDAQVSFNWSVPAEGSAGEESTSPSPGVPQDWYSVRWRGFVALPAGQWQFGARSDDGVRVTIDGITVLDKWMPRSLPAVPDFQTGSIASGVRRITVDYFEADGPAAIELWARNAADPAQAFVVPAGWFSAEPRILPAGWSLQATDGGSAYIRAEVSDGSVTLYAPDGATTSFAKTAFGLAYAPPPGVDDVVVVNADGTVTVHADDGRTYLFRPDGFLDRVTGALDDQRSAAANASYDTAGRLTALTDPVSGRAVQLTYAPNAACPERPPVLGGDTFGPTPTGMLCKVDYWDGSTTQLYYKNGLLGYVRNPGDAYWGLSYDAAGRLIGYHDPTTFDAAFAGRTDWDKLLVEISYDGAGRVAAVTQPPPNQGDQRPAQTYTYAPASDASGQLTSGTAGVTRAGITGTYRTVAYDARGRQTRDTNALGQNITMSWNADDLVTSVLDSAGLKSTTSYDALDQPTDEWGPAPASMFNPDGTGQAGVPRQVTRYDEGLDGLAVRWWANPDLTGAPALHAHDPGPLSSDWGSGSPGTGVPADNFSGRYTGTIIFPSAGTYTLRFVRDNKLAVYLNDVIHLLKWDNTTSPGDDVTVTVTAANVARRLRIDYADVTGPAKLQMLWKTPGSSSFVTVPGSALRTGYSLETSTVDASGRSTTFSYTDATTGIGAQHGIKVRSTTDPAGAGLAETAGFETVGTGYVRQVSRTLPAGGASTSTVTYYGTGDSRDNPCTTASDAVHQGGLARLETGADPDGTGPQTPLVREWVHDAAGRTVASRVGTEPWTCTAYDARGRVVTVAHPAFGGSAARTVTYAYTADPDGPGPRPASPLVTTVTDPAGTIMSEVDLLGRPVAHRDVFGNATTFGYDLAGRETTSSGPAGTIEKAYDAANRLISMKRNGQVLADGLTYDAGGRPTVVVYPSGTGNAGNGTAGAFAYDTLGRLRSVTWFGPAWSLITSDEVTRDPTGAVVGQVVDGVDHHAGDDYRYDSSGRLIEAWVPGARYTYEFFDNGYCTAPGSYRNGNRTTTSVTPTGGAQVSTAYCYDHADRMYLATDPAVGTVSYDAHGNMTAVFGETHTYDAADRHVATTKASSTVTYVRDALDRIVERRVNGAVVARYGYTGGSDAPAFAMDTANTVQETTFSLPGGALLTIRAAGNVWSYPNIHGDLVAIANSAGAKVGATTIYDPYGNQVAGNVPDNSAGNLDYGWLGQHQRPLEHEAGIQPVIEMGARQYSPLLGRFLEVDPEVDGSCNAYDYVCNDSVNSIDLDGHRRYHVYFRYGIVTGTWYLSRNLTRLAKVWMDNYGYKGATVATFLCAAISKSVWCGVIAAIAAVIGIWLTLAKNRNACATVKVNRSGFPPPSIPMWSNGKNCYTNGTQYLWRRAK</sequence>
<dbReference type="InterPro" id="IPR037524">
    <property type="entry name" value="PA14/GLEYA"/>
</dbReference>
<keyword evidence="1" id="KW-0472">Membrane</keyword>
<dbReference type="NCBIfam" id="TIGR03696">
    <property type="entry name" value="Rhs_assc_core"/>
    <property type="match status" value="1"/>
</dbReference>
<keyword evidence="1" id="KW-1133">Transmembrane helix</keyword>
<accession>A0A8J3QCV6</accession>
<dbReference type="PANTHER" id="PTHR32305">
    <property type="match status" value="1"/>
</dbReference>
<keyword evidence="1" id="KW-0812">Transmembrane</keyword>
<dbReference type="PANTHER" id="PTHR32305:SF15">
    <property type="entry name" value="PROTEIN RHSA-RELATED"/>
    <property type="match status" value="1"/>
</dbReference>
<evidence type="ECO:0000259" key="3">
    <source>
        <dbReference type="PROSITE" id="PS51820"/>
    </source>
</evidence>
<dbReference type="GO" id="GO:0005975">
    <property type="term" value="P:carbohydrate metabolic process"/>
    <property type="evidence" value="ECO:0007669"/>
    <property type="project" value="UniProtKB-ARBA"/>
</dbReference>
<evidence type="ECO:0000256" key="1">
    <source>
        <dbReference type="SAM" id="Phobius"/>
    </source>
</evidence>
<dbReference type="InterPro" id="IPR050708">
    <property type="entry name" value="T6SS_VgrG/RHS"/>
</dbReference>
<proteinExistence type="predicted"/>
<dbReference type="SMART" id="SM00758">
    <property type="entry name" value="PA14"/>
    <property type="match status" value="2"/>
</dbReference>
<dbReference type="Pfam" id="PF05593">
    <property type="entry name" value="RHS_repeat"/>
    <property type="match status" value="2"/>
</dbReference>
<feature type="transmembrane region" description="Helical" evidence="1">
    <location>
        <begin position="1965"/>
        <end position="1986"/>
    </location>
</feature>
<evidence type="ECO:0000313" key="4">
    <source>
        <dbReference type="EMBL" id="GIH08296.1"/>
    </source>
</evidence>
<feature type="chain" id="PRO_5035257966" description="PA14 domain-containing protein" evidence="2">
    <location>
        <begin position="20"/>
        <end position="2029"/>
    </location>
</feature>
<dbReference type="Gene3D" id="3.90.182.10">
    <property type="entry name" value="Toxin - Anthrax Protective Antigen,domain 1"/>
    <property type="match status" value="1"/>
</dbReference>
<dbReference type="SUPFAM" id="SSF56988">
    <property type="entry name" value="Anthrax protective antigen"/>
    <property type="match status" value="2"/>
</dbReference>
<reference evidence="4" key="1">
    <citation type="submission" date="2021-01" db="EMBL/GenBank/DDBJ databases">
        <title>Whole genome shotgun sequence of Rhizocola hellebori NBRC 109834.</title>
        <authorList>
            <person name="Komaki H."/>
            <person name="Tamura T."/>
        </authorList>
    </citation>
    <scope>NUCLEOTIDE SEQUENCE</scope>
    <source>
        <strain evidence="4">NBRC 109834</strain>
    </source>
</reference>
<dbReference type="InterPro" id="IPR022385">
    <property type="entry name" value="Rhs_assc_core"/>
</dbReference>